<dbReference type="SUPFAM" id="SSF52172">
    <property type="entry name" value="CheY-like"/>
    <property type="match status" value="1"/>
</dbReference>
<keyword evidence="3" id="KW-0805">Transcription regulation</keyword>
<dbReference type="InterPro" id="IPR011006">
    <property type="entry name" value="CheY-like_superfamily"/>
</dbReference>
<dbReference type="Gene3D" id="1.10.10.10">
    <property type="entry name" value="Winged helix-like DNA-binding domain superfamily/Winged helix DNA-binding domain"/>
    <property type="match status" value="1"/>
</dbReference>
<dbReference type="Pfam" id="PF00486">
    <property type="entry name" value="Trans_reg_C"/>
    <property type="match status" value="1"/>
</dbReference>
<dbReference type="InterPro" id="IPR016032">
    <property type="entry name" value="Sig_transdc_resp-reg_C-effctor"/>
</dbReference>
<dbReference type="PROSITE" id="PS51755">
    <property type="entry name" value="OMPR_PHOB"/>
    <property type="match status" value="1"/>
</dbReference>
<evidence type="ECO:0000256" key="4">
    <source>
        <dbReference type="ARBA" id="ARBA00023125"/>
    </source>
</evidence>
<feature type="domain" description="OmpR/PhoB-type" evidence="9">
    <location>
        <begin position="125"/>
        <end position="220"/>
    </location>
</feature>
<dbReference type="PANTHER" id="PTHR48111:SF1">
    <property type="entry name" value="TWO-COMPONENT RESPONSE REGULATOR ORR33"/>
    <property type="match status" value="1"/>
</dbReference>
<reference evidence="11" key="1">
    <citation type="journal article" date="2019" name="Int. J. Syst. Evol. Microbiol.">
        <title>The Global Catalogue of Microorganisms (GCM) 10K type strain sequencing project: providing services to taxonomists for standard genome sequencing and annotation.</title>
        <authorList>
            <consortium name="The Broad Institute Genomics Platform"/>
            <consortium name="The Broad Institute Genome Sequencing Center for Infectious Disease"/>
            <person name="Wu L."/>
            <person name="Ma J."/>
        </authorList>
    </citation>
    <scope>NUCLEOTIDE SEQUENCE [LARGE SCALE GENOMIC DNA]</scope>
    <source>
        <strain evidence="11">JCM 18303</strain>
    </source>
</reference>
<evidence type="ECO:0000313" key="10">
    <source>
        <dbReference type="EMBL" id="GAA5172755.1"/>
    </source>
</evidence>
<evidence type="ECO:0000256" key="5">
    <source>
        <dbReference type="ARBA" id="ARBA00023163"/>
    </source>
</evidence>
<name>A0ABP9R7K1_9PSEU</name>
<keyword evidence="4 7" id="KW-0238">DNA-binding</keyword>
<organism evidence="10 11">
    <name type="scientific">Pseudonocardia eucalypti</name>
    <dbReference type="NCBI Taxonomy" id="648755"/>
    <lineage>
        <taxon>Bacteria</taxon>
        <taxon>Bacillati</taxon>
        <taxon>Actinomycetota</taxon>
        <taxon>Actinomycetes</taxon>
        <taxon>Pseudonocardiales</taxon>
        <taxon>Pseudonocardiaceae</taxon>
        <taxon>Pseudonocardia</taxon>
    </lineage>
</organism>
<evidence type="ECO:0000256" key="2">
    <source>
        <dbReference type="ARBA" id="ARBA00023012"/>
    </source>
</evidence>
<evidence type="ECO:0000313" key="11">
    <source>
        <dbReference type="Proteomes" id="UP001428817"/>
    </source>
</evidence>
<evidence type="ECO:0000256" key="3">
    <source>
        <dbReference type="ARBA" id="ARBA00023015"/>
    </source>
</evidence>
<dbReference type="EMBL" id="BAABJP010000052">
    <property type="protein sequence ID" value="GAA5172755.1"/>
    <property type="molecule type" value="Genomic_DNA"/>
</dbReference>
<dbReference type="SUPFAM" id="SSF46894">
    <property type="entry name" value="C-terminal effector domain of the bipartite response regulators"/>
    <property type="match status" value="1"/>
</dbReference>
<keyword evidence="1" id="KW-0597">Phosphoprotein</keyword>
<keyword evidence="5" id="KW-0804">Transcription</keyword>
<sequence length="226" mass="24727">MKILVIAKGNRVVDTLAGELRSSSVDLRSARTARAVFESLRHIDAVLVGFAADDLAAGSVGVCRAIRARSDVPIVALVDTPETGRHVLALRAGVNEFLCKPYRAAALVARLDMLRRSRTREPDPPDKLLLDDVTINFRGRTITVAGRTLQLTNRQYQILALLAEHYGAVCPKNALISRIWGDSWYGADQSLYVHINALRGKIGRPRVIQTVRGEGYRLASPCAMAS</sequence>
<dbReference type="RefSeq" id="WP_185063157.1">
    <property type="nucleotide sequence ID" value="NZ_BAABJP010000052.1"/>
</dbReference>
<evidence type="ECO:0000259" key="9">
    <source>
        <dbReference type="PROSITE" id="PS51755"/>
    </source>
</evidence>
<feature type="domain" description="Response regulatory" evidence="8">
    <location>
        <begin position="2"/>
        <end position="115"/>
    </location>
</feature>
<evidence type="ECO:0000256" key="7">
    <source>
        <dbReference type="PROSITE-ProRule" id="PRU01091"/>
    </source>
</evidence>
<evidence type="ECO:0000256" key="6">
    <source>
        <dbReference type="PROSITE-ProRule" id="PRU00169"/>
    </source>
</evidence>
<evidence type="ECO:0000259" key="8">
    <source>
        <dbReference type="PROSITE" id="PS50110"/>
    </source>
</evidence>
<dbReference type="InterPro" id="IPR039420">
    <property type="entry name" value="WalR-like"/>
</dbReference>
<dbReference type="SMART" id="SM00862">
    <property type="entry name" value="Trans_reg_C"/>
    <property type="match status" value="1"/>
</dbReference>
<protein>
    <submittedName>
        <fullName evidence="10">Response regulator transcription factor</fullName>
    </submittedName>
</protein>
<dbReference type="InterPro" id="IPR036388">
    <property type="entry name" value="WH-like_DNA-bd_sf"/>
</dbReference>
<feature type="DNA-binding region" description="OmpR/PhoB-type" evidence="7">
    <location>
        <begin position="125"/>
        <end position="220"/>
    </location>
</feature>
<keyword evidence="11" id="KW-1185">Reference proteome</keyword>
<gene>
    <name evidence="10" type="ORF">GCM10023321_73040</name>
</gene>
<dbReference type="CDD" id="cd00383">
    <property type="entry name" value="trans_reg_C"/>
    <property type="match status" value="1"/>
</dbReference>
<accession>A0ABP9R7K1</accession>
<dbReference type="InterPro" id="IPR001867">
    <property type="entry name" value="OmpR/PhoB-type_DNA-bd"/>
</dbReference>
<proteinExistence type="predicted"/>
<dbReference type="Gene3D" id="3.40.50.2300">
    <property type="match status" value="1"/>
</dbReference>
<dbReference type="PANTHER" id="PTHR48111">
    <property type="entry name" value="REGULATOR OF RPOS"/>
    <property type="match status" value="1"/>
</dbReference>
<comment type="caution">
    <text evidence="6">Lacks conserved residue(s) required for the propagation of feature annotation.</text>
</comment>
<dbReference type="InterPro" id="IPR001789">
    <property type="entry name" value="Sig_transdc_resp-reg_receiver"/>
</dbReference>
<evidence type="ECO:0000256" key="1">
    <source>
        <dbReference type="ARBA" id="ARBA00022553"/>
    </source>
</evidence>
<comment type="caution">
    <text evidence="10">The sequence shown here is derived from an EMBL/GenBank/DDBJ whole genome shotgun (WGS) entry which is preliminary data.</text>
</comment>
<dbReference type="PROSITE" id="PS50110">
    <property type="entry name" value="RESPONSE_REGULATORY"/>
    <property type="match status" value="1"/>
</dbReference>
<keyword evidence="2" id="KW-0902">Two-component regulatory system</keyword>
<dbReference type="Proteomes" id="UP001428817">
    <property type="component" value="Unassembled WGS sequence"/>
</dbReference>